<dbReference type="AlphaFoldDB" id="A0AAN9R674"/>
<dbReference type="EMBL" id="JAYMYQ010000001">
    <property type="protein sequence ID" value="KAK7360531.1"/>
    <property type="molecule type" value="Genomic_DNA"/>
</dbReference>
<name>A0AAN9R674_CANGL</name>
<dbReference type="Proteomes" id="UP001367508">
    <property type="component" value="Unassembled WGS sequence"/>
</dbReference>
<proteinExistence type="predicted"/>
<gene>
    <name evidence="1" type="ORF">VNO77_02533</name>
</gene>
<accession>A0AAN9R674</accession>
<keyword evidence="2" id="KW-1185">Reference proteome</keyword>
<organism evidence="1 2">
    <name type="scientific">Canavalia gladiata</name>
    <name type="common">Sword bean</name>
    <name type="synonym">Dolichos gladiatus</name>
    <dbReference type="NCBI Taxonomy" id="3824"/>
    <lineage>
        <taxon>Eukaryota</taxon>
        <taxon>Viridiplantae</taxon>
        <taxon>Streptophyta</taxon>
        <taxon>Embryophyta</taxon>
        <taxon>Tracheophyta</taxon>
        <taxon>Spermatophyta</taxon>
        <taxon>Magnoliopsida</taxon>
        <taxon>eudicotyledons</taxon>
        <taxon>Gunneridae</taxon>
        <taxon>Pentapetalae</taxon>
        <taxon>rosids</taxon>
        <taxon>fabids</taxon>
        <taxon>Fabales</taxon>
        <taxon>Fabaceae</taxon>
        <taxon>Papilionoideae</taxon>
        <taxon>50 kb inversion clade</taxon>
        <taxon>NPAAA clade</taxon>
        <taxon>indigoferoid/millettioid clade</taxon>
        <taxon>Phaseoleae</taxon>
        <taxon>Canavalia</taxon>
    </lineage>
</organism>
<sequence length="118" mass="13124">MVGGDVDSVGSTANLRSDSHKMSTWEEYGTNLTKLKEEVKVNSIIASSQTSLPIVWPLGVILKAPNFDDSNSYCHTHFPKNKLTLYNLGLCTPNRWPCNKWKADISRNRALPCKVVSS</sequence>
<evidence type="ECO:0000313" key="2">
    <source>
        <dbReference type="Proteomes" id="UP001367508"/>
    </source>
</evidence>
<evidence type="ECO:0000313" key="1">
    <source>
        <dbReference type="EMBL" id="KAK7360531.1"/>
    </source>
</evidence>
<protein>
    <submittedName>
        <fullName evidence="1">Uncharacterized protein</fullName>
    </submittedName>
</protein>
<comment type="caution">
    <text evidence="1">The sequence shown here is derived from an EMBL/GenBank/DDBJ whole genome shotgun (WGS) entry which is preliminary data.</text>
</comment>
<reference evidence="1 2" key="1">
    <citation type="submission" date="2024-01" db="EMBL/GenBank/DDBJ databases">
        <title>The genomes of 5 underutilized Papilionoideae crops provide insights into root nodulation and disease resistanc.</title>
        <authorList>
            <person name="Jiang F."/>
        </authorList>
    </citation>
    <scope>NUCLEOTIDE SEQUENCE [LARGE SCALE GENOMIC DNA]</scope>
    <source>
        <strain evidence="1">LVBAO_FW01</strain>
        <tissue evidence="1">Leaves</tissue>
    </source>
</reference>